<organism evidence="1 2">
    <name type="scientific">Diversispora eburnea</name>
    <dbReference type="NCBI Taxonomy" id="1213867"/>
    <lineage>
        <taxon>Eukaryota</taxon>
        <taxon>Fungi</taxon>
        <taxon>Fungi incertae sedis</taxon>
        <taxon>Mucoromycota</taxon>
        <taxon>Glomeromycotina</taxon>
        <taxon>Glomeromycetes</taxon>
        <taxon>Diversisporales</taxon>
        <taxon>Diversisporaceae</taxon>
        <taxon>Diversispora</taxon>
    </lineage>
</organism>
<dbReference type="Proteomes" id="UP000789706">
    <property type="component" value="Unassembled WGS sequence"/>
</dbReference>
<dbReference type="AlphaFoldDB" id="A0A9N9CHX1"/>
<accession>A0A9N9CHX1</accession>
<protein>
    <submittedName>
        <fullName evidence="1">6250_t:CDS:1</fullName>
    </submittedName>
</protein>
<dbReference type="EMBL" id="CAJVPK010001922">
    <property type="protein sequence ID" value="CAG8602255.1"/>
    <property type="molecule type" value="Genomic_DNA"/>
</dbReference>
<evidence type="ECO:0000313" key="1">
    <source>
        <dbReference type="EMBL" id="CAG8602255.1"/>
    </source>
</evidence>
<comment type="caution">
    <text evidence="1">The sequence shown here is derived from an EMBL/GenBank/DDBJ whole genome shotgun (WGS) entry which is preliminary data.</text>
</comment>
<name>A0A9N9CHX1_9GLOM</name>
<evidence type="ECO:0000313" key="2">
    <source>
        <dbReference type="Proteomes" id="UP000789706"/>
    </source>
</evidence>
<proteinExistence type="predicted"/>
<dbReference type="OrthoDB" id="2447464at2759"/>
<gene>
    <name evidence="1" type="ORF">DEBURN_LOCUS9578</name>
</gene>
<keyword evidence="2" id="KW-1185">Reference proteome</keyword>
<sequence length="82" mass="9668">KKFVEETTNNFEIREELKVENLKDNLKCMISSILDKLRKSIVMDRIVKEISDNDTIIITESSEIKELKSTTRDMTPYIMRSK</sequence>
<reference evidence="1" key="1">
    <citation type="submission" date="2021-06" db="EMBL/GenBank/DDBJ databases">
        <authorList>
            <person name="Kallberg Y."/>
            <person name="Tangrot J."/>
            <person name="Rosling A."/>
        </authorList>
    </citation>
    <scope>NUCLEOTIDE SEQUENCE</scope>
    <source>
        <strain evidence="1">AZ414A</strain>
    </source>
</reference>
<feature type="non-terminal residue" evidence="1">
    <location>
        <position position="1"/>
    </location>
</feature>